<reference evidence="2" key="1">
    <citation type="journal article" date="2016" name="Nature">
        <title>Genome evolution in the allotetraploid frog Xenopus laevis.</title>
        <authorList>
            <person name="Session A.M."/>
            <person name="Uno Y."/>
            <person name="Kwon T."/>
            <person name="Chapman J.A."/>
            <person name="Toyoda A."/>
            <person name="Takahashi S."/>
            <person name="Fukui A."/>
            <person name="Hikosaka A."/>
            <person name="Suzuki A."/>
            <person name="Kondo M."/>
            <person name="van Heeringen S.J."/>
            <person name="Quigley I."/>
            <person name="Heinz S."/>
            <person name="Ogino H."/>
            <person name="Ochi H."/>
            <person name="Hellsten U."/>
            <person name="Lyons J.B."/>
            <person name="Simakov O."/>
            <person name="Putnam N."/>
            <person name="Stites J."/>
            <person name="Kuroki Y."/>
            <person name="Tanaka T."/>
            <person name="Michiue T."/>
            <person name="Watanabe M."/>
            <person name="Bogdanovic O."/>
            <person name="Lister R."/>
            <person name="Georgiou G."/>
            <person name="Paranjpe S.S."/>
            <person name="van Kruijsbergen I."/>
            <person name="Shu S."/>
            <person name="Carlson J."/>
            <person name="Kinoshita T."/>
            <person name="Ohta Y."/>
            <person name="Mawaribuchi S."/>
            <person name="Jenkins J."/>
            <person name="Grimwood J."/>
            <person name="Schmutz J."/>
            <person name="Mitros T."/>
            <person name="Mozaffari S.V."/>
            <person name="Suzuki Y."/>
            <person name="Haramoto Y."/>
            <person name="Yamamoto T.S."/>
            <person name="Takagi C."/>
            <person name="Heald R."/>
            <person name="Miller K."/>
            <person name="Haudenschild C."/>
            <person name="Kitzman J."/>
            <person name="Nakayama T."/>
            <person name="Izutsu Y."/>
            <person name="Robert J."/>
            <person name="Fortriede J."/>
            <person name="Burns K."/>
            <person name="Lotay V."/>
            <person name="Karimi K."/>
            <person name="Yasuoka Y."/>
            <person name="Dichmann D.S."/>
            <person name="Flajnik M.F."/>
            <person name="Houston D.W."/>
            <person name="Shendure J."/>
            <person name="DuPasquier L."/>
            <person name="Vize P.D."/>
            <person name="Zorn A.M."/>
            <person name="Ito M."/>
            <person name="Marcotte E.M."/>
            <person name="Wallingford J.B."/>
            <person name="Ito Y."/>
            <person name="Asashima M."/>
            <person name="Ueno N."/>
            <person name="Matsuda Y."/>
            <person name="Veenstra G.J."/>
            <person name="Fujiyama A."/>
            <person name="Harland R.M."/>
            <person name="Taira M."/>
            <person name="Rokhsar D.S."/>
        </authorList>
    </citation>
    <scope>NUCLEOTIDE SEQUENCE [LARGE SCALE GENOMIC DNA]</scope>
    <source>
        <strain evidence="2">J</strain>
    </source>
</reference>
<dbReference type="Proteomes" id="UP000694892">
    <property type="component" value="Chromosome 2S"/>
</dbReference>
<accession>A0A974HVJ0</accession>
<gene>
    <name evidence="1" type="ORF">XELAEV_18014556mg</name>
</gene>
<proteinExistence type="predicted"/>
<name>A0A974HVJ0_XENLA</name>
<protein>
    <submittedName>
        <fullName evidence="1">Uncharacterized protein</fullName>
    </submittedName>
</protein>
<organism evidence="1 2">
    <name type="scientific">Xenopus laevis</name>
    <name type="common">African clawed frog</name>
    <dbReference type="NCBI Taxonomy" id="8355"/>
    <lineage>
        <taxon>Eukaryota</taxon>
        <taxon>Metazoa</taxon>
        <taxon>Chordata</taxon>
        <taxon>Craniata</taxon>
        <taxon>Vertebrata</taxon>
        <taxon>Euteleostomi</taxon>
        <taxon>Amphibia</taxon>
        <taxon>Batrachia</taxon>
        <taxon>Anura</taxon>
        <taxon>Pipoidea</taxon>
        <taxon>Pipidae</taxon>
        <taxon>Xenopodinae</taxon>
        <taxon>Xenopus</taxon>
        <taxon>Xenopus</taxon>
    </lineage>
</organism>
<evidence type="ECO:0000313" key="1">
    <source>
        <dbReference type="EMBL" id="OCT91501.1"/>
    </source>
</evidence>
<dbReference type="EMBL" id="CM004469">
    <property type="protein sequence ID" value="OCT91501.1"/>
    <property type="molecule type" value="Genomic_DNA"/>
</dbReference>
<evidence type="ECO:0000313" key="2">
    <source>
        <dbReference type="Proteomes" id="UP000694892"/>
    </source>
</evidence>
<dbReference type="AlphaFoldDB" id="A0A974HVJ0"/>
<sequence length="79" mass="9180">MLFNKKICHKKYKKPHNKLNLKLQSQNLLKICLNADLQIVLAFSQIQSISNKKKNKPIYGGCNICLNPKVMDLIRPCIW</sequence>